<evidence type="ECO:0000313" key="1">
    <source>
        <dbReference type="Proteomes" id="UP000887576"/>
    </source>
</evidence>
<organism evidence="1 2">
    <name type="scientific">Panagrolaimus sp. JU765</name>
    <dbReference type="NCBI Taxonomy" id="591449"/>
    <lineage>
        <taxon>Eukaryota</taxon>
        <taxon>Metazoa</taxon>
        <taxon>Ecdysozoa</taxon>
        <taxon>Nematoda</taxon>
        <taxon>Chromadorea</taxon>
        <taxon>Rhabditida</taxon>
        <taxon>Tylenchina</taxon>
        <taxon>Panagrolaimomorpha</taxon>
        <taxon>Panagrolaimoidea</taxon>
        <taxon>Panagrolaimidae</taxon>
        <taxon>Panagrolaimus</taxon>
    </lineage>
</organism>
<dbReference type="Proteomes" id="UP000887576">
    <property type="component" value="Unplaced"/>
</dbReference>
<accession>A0AC34QVH9</accession>
<sequence>MLCYIFPLFQGTSIFISTLTLMSIAVDRYFVICHHSLVNANLNDHLTMPVCLAIIAMIWTLSLSLVLPYAVHMRLAYIHEPCNYFMCIEDWSRNGLKSVFGSVVLFLQFILPFTVIIISYRNIWVFLNQRYRRQLRKYGDDESRKENKKRRRLLRMLMTMVFVFGICWLPVNILNLMRDTIGIIPMKRYFEFFFLFSHMISMMATAFNPLLYAWMNENFRKHFVDTIPCFGYFLNANQKRGTKKIIVTDATPARNRISCGDNVEGNQSFKRHKTSNLTVPSPVNDDRLTKNLPIRMAKSENTFDTLSPMNGNGIHHKTTSPPNVFPNVNFFYFFPRWFPKRNVNFLTPLKEK</sequence>
<reference evidence="2" key="1">
    <citation type="submission" date="2022-11" db="UniProtKB">
        <authorList>
            <consortium name="WormBaseParasite"/>
        </authorList>
    </citation>
    <scope>IDENTIFICATION</scope>
</reference>
<evidence type="ECO:0000313" key="2">
    <source>
        <dbReference type="WBParaSite" id="JU765_v2.g19842.t1"/>
    </source>
</evidence>
<dbReference type="WBParaSite" id="JU765_v2.g19842.t1">
    <property type="protein sequence ID" value="JU765_v2.g19842.t1"/>
    <property type="gene ID" value="JU765_v2.g19842"/>
</dbReference>
<proteinExistence type="predicted"/>
<protein>
    <submittedName>
        <fullName evidence="2">G-protein coupled receptors family 1 profile domain-containing protein</fullName>
    </submittedName>
</protein>
<name>A0AC34QVH9_9BILA</name>